<accession>A0A7K1XWD1</accession>
<dbReference type="EMBL" id="WVHS01000002">
    <property type="protein sequence ID" value="MXV15281.1"/>
    <property type="molecule type" value="Genomic_DNA"/>
</dbReference>
<proteinExistence type="predicted"/>
<organism evidence="1 2">
    <name type="scientific">Hufsiella ginkgonis</name>
    <dbReference type="NCBI Taxonomy" id="2695274"/>
    <lineage>
        <taxon>Bacteria</taxon>
        <taxon>Pseudomonadati</taxon>
        <taxon>Bacteroidota</taxon>
        <taxon>Sphingobacteriia</taxon>
        <taxon>Sphingobacteriales</taxon>
        <taxon>Sphingobacteriaceae</taxon>
        <taxon>Hufsiella</taxon>
    </lineage>
</organism>
<evidence type="ECO:0000313" key="2">
    <source>
        <dbReference type="Proteomes" id="UP000451233"/>
    </source>
</evidence>
<dbReference type="AlphaFoldDB" id="A0A7K1XWD1"/>
<name>A0A7K1XWD1_9SPHI</name>
<reference evidence="1 2" key="1">
    <citation type="submission" date="2019-11" db="EMBL/GenBank/DDBJ databases">
        <title>Pedobacter sp. HMF7056 Genome sequencing and assembly.</title>
        <authorList>
            <person name="Kang H."/>
            <person name="Kim H."/>
            <person name="Joh K."/>
        </authorList>
    </citation>
    <scope>NUCLEOTIDE SEQUENCE [LARGE SCALE GENOMIC DNA]</scope>
    <source>
        <strain evidence="1 2">HMF7056</strain>
    </source>
</reference>
<dbReference type="Proteomes" id="UP000451233">
    <property type="component" value="Unassembled WGS sequence"/>
</dbReference>
<sequence>MFYDDLEKVLEKQSRQPLDILKPKDKRQMDQLIGDYVRKHLEITVDGKKAELTYLGYEIQEDGAWSYFEAKQVNTAKKITVMDNLLFEQHPEQINMMHVTVSGLRKSTKLDNPEAIANFSF</sequence>
<dbReference type="InterPro" id="IPR046525">
    <property type="entry name" value="DUF6702"/>
</dbReference>
<dbReference type="Pfam" id="PF20420">
    <property type="entry name" value="DUF6702"/>
    <property type="match status" value="1"/>
</dbReference>
<comment type="caution">
    <text evidence="1">The sequence shown here is derived from an EMBL/GenBank/DDBJ whole genome shotgun (WGS) entry which is preliminary data.</text>
</comment>
<keyword evidence="2" id="KW-1185">Reference proteome</keyword>
<evidence type="ECO:0000313" key="1">
    <source>
        <dbReference type="EMBL" id="MXV15281.1"/>
    </source>
</evidence>
<protein>
    <submittedName>
        <fullName evidence="1">Uncharacterized protein</fullName>
    </submittedName>
</protein>
<gene>
    <name evidence="1" type="ORF">GS398_08205</name>
</gene>